<organism evidence="3 4">
    <name type="scientific">Nocardiopsis composta</name>
    <dbReference type="NCBI Taxonomy" id="157465"/>
    <lineage>
        <taxon>Bacteria</taxon>
        <taxon>Bacillati</taxon>
        <taxon>Actinomycetota</taxon>
        <taxon>Actinomycetes</taxon>
        <taxon>Streptosporangiales</taxon>
        <taxon>Nocardiopsidaceae</taxon>
        <taxon>Nocardiopsis</taxon>
    </lineage>
</organism>
<proteinExistence type="predicted"/>
<name>A0A7W8VER6_9ACTN</name>
<dbReference type="InterPro" id="IPR003593">
    <property type="entry name" value="AAA+_ATPase"/>
</dbReference>
<gene>
    <name evidence="3" type="ORF">HDA36_003442</name>
</gene>
<evidence type="ECO:0000256" key="1">
    <source>
        <dbReference type="SAM" id="MobiDB-lite"/>
    </source>
</evidence>
<dbReference type="GO" id="GO:0005524">
    <property type="term" value="F:ATP binding"/>
    <property type="evidence" value="ECO:0007669"/>
    <property type="project" value="InterPro"/>
</dbReference>
<feature type="compositionally biased region" description="Low complexity" evidence="1">
    <location>
        <begin position="144"/>
        <end position="156"/>
    </location>
</feature>
<keyword evidence="4" id="KW-1185">Reference proteome</keyword>
<dbReference type="Proteomes" id="UP000572635">
    <property type="component" value="Unassembled WGS sequence"/>
</dbReference>
<evidence type="ECO:0000259" key="2">
    <source>
        <dbReference type="SMART" id="SM00382"/>
    </source>
</evidence>
<dbReference type="InterPro" id="IPR011704">
    <property type="entry name" value="ATPase_dyneun-rel_AAA"/>
</dbReference>
<dbReference type="SMART" id="SM00382">
    <property type="entry name" value="AAA"/>
    <property type="match status" value="1"/>
</dbReference>
<comment type="caution">
    <text evidence="3">The sequence shown here is derived from an EMBL/GenBank/DDBJ whole genome shotgun (WGS) entry which is preliminary data.</text>
</comment>
<protein>
    <submittedName>
        <fullName evidence="3">MoxR-like ATPase</fullName>
    </submittedName>
</protein>
<feature type="domain" description="AAA+ ATPase" evidence="2">
    <location>
        <begin position="78"/>
        <end position="278"/>
    </location>
</feature>
<dbReference type="GO" id="GO:0016887">
    <property type="term" value="F:ATP hydrolysis activity"/>
    <property type="evidence" value="ECO:0007669"/>
    <property type="project" value="InterPro"/>
</dbReference>
<feature type="region of interest" description="Disordered" evidence="1">
    <location>
        <begin position="137"/>
        <end position="156"/>
    </location>
</feature>
<dbReference type="Gene3D" id="3.40.50.300">
    <property type="entry name" value="P-loop containing nucleotide triphosphate hydrolases"/>
    <property type="match status" value="1"/>
</dbReference>
<feature type="region of interest" description="Disordered" evidence="1">
    <location>
        <begin position="20"/>
        <end position="67"/>
    </location>
</feature>
<dbReference type="SUPFAM" id="SSF52540">
    <property type="entry name" value="P-loop containing nucleoside triphosphate hydrolases"/>
    <property type="match status" value="1"/>
</dbReference>
<dbReference type="AlphaFoldDB" id="A0A7W8VER6"/>
<reference evidence="3 4" key="1">
    <citation type="submission" date="2020-08" db="EMBL/GenBank/DDBJ databases">
        <title>Sequencing the genomes of 1000 actinobacteria strains.</title>
        <authorList>
            <person name="Klenk H.-P."/>
        </authorList>
    </citation>
    <scope>NUCLEOTIDE SEQUENCE [LARGE SCALE GENOMIC DNA]</scope>
    <source>
        <strain evidence="3 4">DSM 44551</strain>
    </source>
</reference>
<dbReference type="Pfam" id="PF07728">
    <property type="entry name" value="AAA_5"/>
    <property type="match status" value="1"/>
</dbReference>
<evidence type="ECO:0000313" key="3">
    <source>
        <dbReference type="EMBL" id="MBB5433358.1"/>
    </source>
</evidence>
<accession>A0A7W8VER6</accession>
<evidence type="ECO:0000313" key="4">
    <source>
        <dbReference type="Proteomes" id="UP000572635"/>
    </source>
</evidence>
<dbReference type="EMBL" id="JACHDB010000001">
    <property type="protein sequence ID" value="MBB5433358.1"/>
    <property type="molecule type" value="Genomic_DNA"/>
</dbReference>
<dbReference type="InterPro" id="IPR027417">
    <property type="entry name" value="P-loop_NTPase"/>
</dbReference>
<dbReference type="RefSeq" id="WP_184393040.1">
    <property type="nucleotide sequence ID" value="NZ_BAAAJD010000044.1"/>
</dbReference>
<sequence>MDDAVRPAWWIYRGTGHPRARPLGDDLPPPPPWRDFRGGPLQPDPPDDEDGLVRRLGTSGGAPASREEANAVNAALYLRRPLLVTGPPGVGKSSLAYRISRELRLGRVLRWPISSRTAVAHGLYSYDPIGRVHDLAAERGGPGEASAPAAEGAAPAAAGGEDIGDYLRLGPLGTVLLAHRLPRVLLVDEIDKGDLDLANDLLDVLEEGEFRIPELTRRRIAAHEVEVPTDDPGRRAPIAGGRVACRAFPLIVMTSNGEREFPEAFKRRCLHLDMGHPDEERLAAMVAAHFERRFAGTGNAEEAGEQARRLVHRFLERRLEAGGLTPDQLLNSVHIATSAPGAADGEAWDELLDFLWRRVTGPEVRDTWA</sequence>